<dbReference type="EMBL" id="BMAV01023993">
    <property type="protein sequence ID" value="GFS29257.1"/>
    <property type="molecule type" value="Genomic_DNA"/>
</dbReference>
<protein>
    <submittedName>
        <fullName evidence="2">Uncharacterized protein</fullName>
    </submittedName>
</protein>
<comment type="caution">
    <text evidence="2">The sequence shown here is derived from an EMBL/GenBank/DDBJ whole genome shotgun (WGS) entry which is preliminary data.</text>
</comment>
<dbReference type="OrthoDB" id="6161073at2759"/>
<dbReference type="AlphaFoldDB" id="A0A8X6I309"/>
<gene>
    <name evidence="2" type="ORF">TNIN_43261</name>
</gene>
<dbReference type="Proteomes" id="UP000886998">
    <property type="component" value="Unassembled WGS sequence"/>
</dbReference>
<name>A0A8X6I309_9ARAC</name>
<organism evidence="2 3">
    <name type="scientific">Trichonephila inaurata madagascariensis</name>
    <dbReference type="NCBI Taxonomy" id="2747483"/>
    <lineage>
        <taxon>Eukaryota</taxon>
        <taxon>Metazoa</taxon>
        <taxon>Ecdysozoa</taxon>
        <taxon>Arthropoda</taxon>
        <taxon>Chelicerata</taxon>
        <taxon>Arachnida</taxon>
        <taxon>Araneae</taxon>
        <taxon>Araneomorphae</taxon>
        <taxon>Entelegynae</taxon>
        <taxon>Araneoidea</taxon>
        <taxon>Nephilidae</taxon>
        <taxon>Trichonephila</taxon>
        <taxon>Trichonephila inaurata</taxon>
    </lineage>
</organism>
<evidence type="ECO:0000313" key="2">
    <source>
        <dbReference type="EMBL" id="GFS29257.1"/>
    </source>
</evidence>
<evidence type="ECO:0000313" key="3">
    <source>
        <dbReference type="Proteomes" id="UP000886998"/>
    </source>
</evidence>
<accession>A0A8X6I309</accession>
<sequence>MKPRSHSSAAGRSVYQKMLLIFACVSCFGTVAVSSFSFESNIPHLQKEEMVSEFRESNNSDNSRVKNSSIDRKSTEVSNRISSALELFDDSIDEEISSALDSAPRFTKSFQSSDESILGTSSDKVLKLSNYNTKVDDDIKSKKMSKRDNSIMIPQIRYGRSDYLIPAPRLGKSNYSIPNSRFKNLDSSITESRFKRSNYLISIPRFGRSDFLIPAPRFGRSNYLIPVPRIGRSNYLIPVPRVGRSNYLIPVPRVGRSNYITLVQDRNMNEDILSSFTEVDNIKEKYSEGYKTRTLVFENTPPSWIMIKSLGFGKIFAGALLFKVLG</sequence>
<proteinExistence type="predicted"/>
<feature type="region of interest" description="Disordered" evidence="1">
    <location>
        <begin position="54"/>
        <end position="73"/>
    </location>
</feature>
<keyword evidence="3" id="KW-1185">Reference proteome</keyword>
<evidence type="ECO:0000256" key="1">
    <source>
        <dbReference type="SAM" id="MobiDB-lite"/>
    </source>
</evidence>
<reference evidence="2" key="1">
    <citation type="submission" date="2020-08" db="EMBL/GenBank/DDBJ databases">
        <title>Multicomponent nature underlies the extraordinary mechanical properties of spider dragline silk.</title>
        <authorList>
            <person name="Kono N."/>
            <person name="Nakamura H."/>
            <person name="Mori M."/>
            <person name="Yoshida Y."/>
            <person name="Ohtoshi R."/>
            <person name="Malay A.D."/>
            <person name="Moran D.A.P."/>
            <person name="Tomita M."/>
            <person name="Numata K."/>
            <person name="Arakawa K."/>
        </authorList>
    </citation>
    <scope>NUCLEOTIDE SEQUENCE</scope>
</reference>
<feature type="compositionally biased region" description="Polar residues" evidence="1">
    <location>
        <begin position="59"/>
        <end position="68"/>
    </location>
</feature>